<proteinExistence type="predicted"/>
<dbReference type="Proteomes" id="UP000023152">
    <property type="component" value="Unassembled WGS sequence"/>
</dbReference>
<organism evidence="1 2">
    <name type="scientific">Reticulomyxa filosa</name>
    <dbReference type="NCBI Taxonomy" id="46433"/>
    <lineage>
        <taxon>Eukaryota</taxon>
        <taxon>Sar</taxon>
        <taxon>Rhizaria</taxon>
        <taxon>Retaria</taxon>
        <taxon>Foraminifera</taxon>
        <taxon>Monothalamids</taxon>
        <taxon>Reticulomyxidae</taxon>
        <taxon>Reticulomyxa</taxon>
    </lineage>
</organism>
<comment type="caution">
    <text evidence="1">The sequence shown here is derived from an EMBL/GenBank/DDBJ whole genome shotgun (WGS) entry which is preliminary data.</text>
</comment>
<keyword evidence="2" id="KW-1185">Reference proteome</keyword>
<dbReference type="EMBL" id="ASPP01014715">
    <property type="protein sequence ID" value="ETO18584.1"/>
    <property type="molecule type" value="Genomic_DNA"/>
</dbReference>
<name>X6MXM9_RETFI</name>
<gene>
    <name evidence="1" type="ORF">RFI_18683</name>
</gene>
<evidence type="ECO:0000313" key="1">
    <source>
        <dbReference type="EMBL" id="ETO18584.1"/>
    </source>
</evidence>
<reference evidence="1 2" key="1">
    <citation type="journal article" date="2013" name="Curr. Biol.">
        <title>The Genome of the Foraminiferan Reticulomyxa filosa.</title>
        <authorList>
            <person name="Glockner G."/>
            <person name="Hulsmann N."/>
            <person name="Schleicher M."/>
            <person name="Noegel A.A."/>
            <person name="Eichinger L."/>
            <person name="Gallinger C."/>
            <person name="Pawlowski J."/>
            <person name="Sierra R."/>
            <person name="Euteneuer U."/>
            <person name="Pillet L."/>
            <person name="Moustafa A."/>
            <person name="Platzer M."/>
            <person name="Groth M."/>
            <person name="Szafranski K."/>
            <person name="Schliwa M."/>
        </authorList>
    </citation>
    <scope>NUCLEOTIDE SEQUENCE [LARGE SCALE GENOMIC DNA]</scope>
</reference>
<evidence type="ECO:0000313" key="2">
    <source>
        <dbReference type="Proteomes" id="UP000023152"/>
    </source>
</evidence>
<dbReference type="AlphaFoldDB" id="X6MXM9"/>
<protein>
    <submittedName>
        <fullName evidence="1">Uncharacterized protein</fullName>
    </submittedName>
</protein>
<sequence>MEHCVETWLSSTHGRRTFPLFSSQISPSKNALNQQYQCSSYIGSDDNDKNNTDVDMKSIYNYKQSNNSLSTDIHRQQWKVNSASFIDNKKMHSNLRKIKSRKRRLKEVHTNDKGQAISSEDYSLMCGVPPSKKKKKSFGVTRI</sequence>
<accession>X6MXM9</accession>